<dbReference type="InterPro" id="IPR013088">
    <property type="entry name" value="Znf_NHR/GATA"/>
</dbReference>
<accession>A0A9P6XCI8</accession>
<feature type="region of interest" description="Disordered" evidence="7">
    <location>
        <begin position="188"/>
        <end position="212"/>
    </location>
</feature>
<evidence type="ECO:0000313" key="9">
    <source>
        <dbReference type="EMBL" id="KAG1310469.1"/>
    </source>
</evidence>
<dbReference type="InterPro" id="IPR039355">
    <property type="entry name" value="Transcription_factor_GATA"/>
</dbReference>
<dbReference type="Pfam" id="PF00320">
    <property type="entry name" value="GATA"/>
    <property type="match status" value="1"/>
</dbReference>
<dbReference type="EMBL" id="JAANQT010000504">
    <property type="protein sequence ID" value="KAG1310469.1"/>
    <property type="molecule type" value="Genomic_DNA"/>
</dbReference>
<dbReference type="GO" id="GO:0045944">
    <property type="term" value="P:positive regulation of transcription by RNA polymerase II"/>
    <property type="evidence" value="ECO:0007669"/>
    <property type="project" value="TreeGrafter"/>
</dbReference>
<dbReference type="PROSITE" id="PS50114">
    <property type="entry name" value="GATA_ZN_FINGER_2"/>
    <property type="match status" value="1"/>
</dbReference>
<organism evidence="9 10">
    <name type="scientific">Rhizopus oryzae</name>
    <name type="common">Mucormycosis agent</name>
    <name type="synonym">Rhizopus arrhizus var. delemar</name>
    <dbReference type="NCBI Taxonomy" id="64495"/>
    <lineage>
        <taxon>Eukaryota</taxon>
        <taxon>Fungi</taxon>
        <taxon>Fungi incertae sedis</taxon>
        <taxon>Mucoromycota</taxon>
        <taxon>Mucoromycotina</taxon>
        <taxon>Mucoromycetes</taxon>
        <taxon>Mucorales</taxon>
        <taxon>Mucorineae</taxon>
        <taxon>Rhizopodaceae</taxon>
        <taxon>Rhizopus</taxon>
    </lineage>
</organism>
<keyword evidence="5" id="KW-0539">Nucleus</keyword>
<dbReference type="Gene3D" id="3.30.50.10">
    <property type="entry name" value="Erythroid Transcription Factor GATA-1, subunit A"/>
    <property type="match status" value="1"/>
</dbReference>
<evidence type="ECO:0000256" key="1">
    <source>
        <dbReference type="ARBA" id="ARBA00004123"/>
    </source>
</evidence>
<dbReference type="GO" id="GO:0005634">
    <property type="term" value="C:nucleus"/>
    <property type="evidence" value="ECO:0007669"/>
    <property type="project" value="UniProtKB-SubCell"/>
</dbReference>
<dbReference type="GO" id="GO:0000978">
    <property type="term" value="F:RNA polymerase II cis-regulatory region sequence-specific DNA binding"/>
    <property type="evidence" value="ECO:0007669"/>
    <property type="project" value="TreeGrafter"/>
</dbReference>
<dbReference type="SUPFAM" id="SSF57716">
    <property type="entry name" value="Glucocorticoid receptor-like (DNA-binding domain)"/>
    <property type="match status" value="1"/>
</dbReference>
<comment type="caution">
    <text evidence="9">The sequence shown here is derived from an EMBL/GenBank/DDBJ whole genome shotgun (WGS) entry which is preliminary data.</text>
</comment>
<feature type="domain" description="GATA-type" evidence="8">
    <location>
        <begin position="137"/>
        <end position="190"/>
    </location>
</feature>
<evidence type="ECO:0000259" key="8">
    <source>
        <dbReference type="PROSITE" id="PS50114"/>
    </source>
</evidence>
<dbReference type="PROSITE" id="PS00344">
    <property type="entry name" value="GATA_ZN_FINGER_1"/>
    <property type="match status" value="1"/>
</dbReference>
<dbReference type="OrthoDB" id="515401at2759"/>
<comment type="subcellular location">
    <subcellularLocation>
        <location evidence="1">Nucleus</location>
    </subcellularLocation>
</comment>
<dbReference type="AlphaFoldDB" id="A0A9P6XCI8"/>
<keyword evidence="2" id="KW-0479">Metal-binding</keyword>
<dbReference type="SMART" id="SM00401">
    <property type="entry name" value="ZnF_GATA"/>
    <property type="match status" value="1"/>
</dbReference>
<evidence type="ECO:0000313" key="10">
    <source>
        <dbReference type="Proteomes" id="UP000716291"/>
    </source>
</evidence>
<dbReference type="CDD" id="cd00202">
    <property type="entry name" value="ZnF_GATA"/>
    <property type="match status" value="1"/>
</dbReference>
<dbReference type="PRINTS" id="PR00619">
    <property type="entry name" value="GATAZNFINGER"/>
</dbReference>
<dbReference type="GO" id="GO:0008270">
    <property type="term" value="F:zinc ion binding"/>
    <property type="evidence" value="ECO:0007669"/>
    <property type="project" value="UniProtKB-KW"/>
</dbReference>
<dbReference type="GO" id="GO:0000981">
    <property type="term" value="F:DNA-binding transcription factor activity, RNA polymerase II-specific"/>
    <property type="evidence" value="ECO:0007669"/>
    <property type="project" value="TreeGrafter"/>
</dbReference>
<evidence type="ECO:0000256" key="7">
    <source>
        <dbReference type="SAM" id="MobiDB-lite"/>
    </source>
</evidence>
<dbReference type="InterPro" id="IPR000679">
    <property type="entry name" value="Znf_GATA"/>
</dbReference>
<evidence type="ECO:0000256" key="2">
    <source>
        <dbReference type="ARBA" id="ARBA00022723"/>
    </source>
</evidence>
<keyword evidence="10" id="KW-1185">Reference proteome</keyword>
<evidence type="ECO:0000256" key="3">
    <source>
        <dbReference type="ARBA" id="ARBA00022771"/>
    </source>
</evidence>
<gene>
    <name evidence="9" type="ORF">G6F64_004537</name>
</gene>
<dbReference type="Proteomes" id="UP000716291">
    <property type="component" value="Unassembled WGS sequence"/>
</dbReference>
<evidence type="ECO:0000256" key="6">
    <source>
        <dbReference type="PROSITE-ProRule" id="PRU00094"/>
    </source>
</evidence>
<evidence type="ECO:0000256" key="5">
    <source>
        <dbReference type="ARBA" id="ARBA00023242"/>
    </source>
</evidence>
<feature type="compositionally biased region" description="Basic residues" evidence="7">
    <location>
        <begin position="198"/>
        <end position="212"/>
    </location>
</feature>
<proteinExistence type="predicted"/>
<sequence>MYTLYSQVLSNNTDILNTINNQQQEVSCIHPLQILLPSSPNLFVLSPFLIENKQEDSDQPSFPPIESYFYEKEQEELNSLTGSDVNRLNEDDLDCVDQKQDISFETNDDEQDSDWEKPSFKRIKKSRQFASSLKKSICSDTECDNCQITKTPLWRRSPEGKILCNACGLFLKLHGVIRPLSLKSDIIKRRNRSGSTSGRHKRSNKKRSQKKV</sequence>
<name>A0A9P6XCI8_RHIOR</name>
<keyword evidence="3 6" id="KW-0863">Zinc-finger</keyword>
<protein>
    <recommendedName>
        <fullName evidence="8">GATA-type domain-containing protein</fullName>
    </recommendedName>
</protein>
<dbReference type="PANTHER" id="PTHR10071:SF281">
    <property type="entry name" value="BOX A-BINDING FACTOR-RELATED"/>
    <property type="match status" value="1"/>
</dbReference>
<dbReference type="GO" id="GO:0000122">
    <property type="term" value="P:negative regulation of transcription by RNA polymerase II"/>
    <property type="evidence" value="ECO:0007669"/>
    <property type="project" value="TreeGrafter"/>
</dbReference>
<dbReference type="PANTHER" id="PTHR10071">
    <property type="entry name" value="TRANSCRIPTION FACTOR GATA FAMILY MEMBER"/>
    <property type="match status" value="1"/>
</dbReference>
<keyword evidence="4" id="KW-0862">Zinc</keyword>
<evidence type="ECO:0000256" key="4">
    <source>
        <dbReference type="ARBA" id="ARBA00022833"/>
    </source>
</evidence>
<reference evidence="9" key="1">
    <citation type="journal article" date="2020" name="Microb. Genom.">
        <title>Genetic diversity of clinical and environmental Mucorales isolates obtained from an investigation of mucormycosis cases among solid organ transplant recipients.</title>
        <authorList>
            <person name="Nguyen M.H."/>
            <person name="Kaul D."/>
            <person name="Muto C."/>
            <person name="Cheng S.J."/>
            <person name="Richter R.A."/>
            <person name="Bruno V.M."/>
            <person name="Liu G."/>
            <person name="Beyhan S."/>
            <person name="Sundermann A.J."/>
            <person name="Mounaud S."/>
            <person name="Pasculle A.W."/>
            <person name="Nierman W.C."/>
            <person name="Driscoll E."/>
            <person name="Cumbie R."/>
            <person name="Clancy C.J."/>
            <person name="Dupont C.L."/>
        </authorList>
    </citation>
    <scope>NUCLEOTIDE SEQUENCE</scope>
    <source>
        <strain evidence="9">GL11</strain>
    </source>
</reference>
<dbReference type="FunFam" id="3.30.50.10:FF:000007">
    <property type="entry name" value="Nitrogen regulatory AreA, N-terminal"/>
    <property type="match status" value="1"/>
</dbReference>